<gene>
    <name evidence="3" type="ORF">HNQ88_003150</name>
</gene>
<protein>
    <submittedName>
        <fullName evidence="3">CubicO group peptidase (Beta-lactamase class C family)</fullName>
    </submittedName>
</protein>
<evidence type="ECO:0000313" key="3">
    <source>
        <dbReference type="EMBL" id="MDR6240102.1"/>
    </source>
</evidence>
<dbReference type="PROSITE" id="PS50005">
    <property type="entry name" value="TPR"/>
    <property type="match status" value="1"/>
</dbReference>
<dbReference type="InterPro" id="IPR001466">
    <property type="entry name" value="Beta-lactam-related"/>
</dbReference>
<comment type="caution">
    <text evidence="3">The sequence shown here is derived from an EMBL/GenBank/DDBJ whole genome shotgun (WGS) entry which is preliminary data.</text>
</comment>
<organism evidence="3 4">
    <name type="scientific">Aureibacter tunicatorum</name>
    <dbReference type="NCBI Taxonomy" id="866807"/>
    <lineage>
        <taxon>Bacteria</taxon>
        <taxon>Pseudomonadati</taxon>
        <taxon>Bacteroidota</taxon>
        <taxon>Cytophagia</taxon>
        <taxon>Cytophagales</taxon>
        <taxon>Persicobacteraceae</taxon>
        <taxon>Aureibacter</taxon>
    </lineage>
</organism>
<reference evidence="3" key="1">
    <citation type="submission" date="2023-07" db="EMBL/GenBank/DDBJ databases">
        <title>Genomic Encyclopedia of Type Strains, Phase IV (KMG-IV): sequencing the most valuable type-strain genomes for metagenomic binning, comparative biology and taxonomic classification.</title>
        <authorList>
            <person name="Goeker M."/>
        </authorList>
    </citation>
    <scope>NUCLEOTIDE SEQUENCE</scope>
    <source>
        <strain evidence="3">DSM 26174</strain>
    </source>
</reference>
<dbReference type="SUPFAM" id="SSF56601">
    <property type="entry name" value="beta-lactamase/transpeptidase-like"/>
    <property type="match status" value="1"/>
</dbReference>
<dbReference type="EMBL" id="JAVDQD010000003">
    <property type="protein sequence ID" value="MDR6240102.1"/>
    <property type="molecule type" value="Genomic_DNA"/>
</dbReference>
<dbReference type="InterPro" id="IPR012338">
    <property type="entry name" value="Beta-lactam/transpept-like"/>
</dbReference>
<proteinExistence type="predicted"/>
<feature type="domain" description="Beta-lactamase-related" evidence="2">
    <location>
        <begin position="51"/>
        <end position="324"/>
    </location>
</feature>
<accession>A0AAE4BTX1</accession>
<dbReference type="PANTHER" id="PTHR46825">
    <property type="entry name" value="D-ALANYL-D-ALANINE-CARBOXYPEPTIDASE/ENDOPEPTIDASE AMPH"/>
    <property type="match status" value="1"/>
</dbReference>
<dbReference type="SMART" id="SM00028">
    <property type="entry name" value="TPR"/>
    <property type="match status" value="2"/>
</dbReference>
<name>A0AAE4BTX1_9BACT</name>
<dbReference type="PANTHER" id="PTHR46825:SF9">
    <property type="entry name" value="BETA-LACTAMASE-RELATED DOMAIN-CONTAINING PROTEIN"/>
    <property type="match status" value="1"/>
</dbReference>
<dbReference type="Gene3D" id="1.25.40.10">
    <property type="entry name" value="Tetratricopeptide repeat domain"/>
    <property type="match status" value="1"/>
</dbReference>
<evidence type="ECO:0000256" key="1">
    <source>
        <dbReference type="PROSITE-ProRule" id="PRU00339"/>
    </source>
</evidence>
<dbReference type="InterPro" id="IPR050491">
    <property type="entry name" value="AmpC-like"/>
</dbReference>
<sequence>MRFSILFLAITATFFCCKSKATKEVKTQDQYALKLDSLMTIAYERDLFNGNVLVSRHGKIIYQNSFGYVDNKQNKLLHQHSIFNVGSIIKEVNGVAVMMLTEKGLLSLDDPISKFNLKLPAWSEKVKVSHLLNYASGVPCIDTMDSIDDKKAWEIIRGTDTLLFEAGSKFKYDNANVFLQRRIIENVTGQNFEAFVTENIVKPLGMKNSTFDPQENYPERASCFDFNKQKCPEMRFISGWLWLDIHDLHKWITALNTEQLISKSSFEQLLKNPYAPEKSSSLGEYFDDMQLHKHNGISFNFESIFFNDIKNDVVIILVSNQRNQVWDLGHLAHDIILDKEIKYPQKSIYRAIRNESMNNIELGLKKYNDIKNKDSNLYAFDNPSELNKLGYDLIGANKIQDALKVFDLAIREFPENSNLYDSYGEAFYLDKQFEASLENYQKSLELDPKNKNAEEMIEKIKKAKLQ</sequence>
<evidence type="ECO:0000313" key="4">
    <source>
        <dbReference type="Proteomes" id="UP001185092"/>
    </source>
</evidence>
<keyword evidence="4" id="KW-1185">Reference proteome</keyword>
<dbReference type="InterPro" id="IPR019734">
    <property type="entry name" value="TPR_rpt"/>
</dbReference>
<dbReference type="AlphaFoldDB" id="A0AAE4BTX1"/>
<keyword evidence="1" id="KW-0802">TPR repeat</keyword>
<dbReference type="RefSeq" id="WP_309939945.1">
    <property type="nucleotide sequence ID" value="NZ_AP025305.1"/>
</dbReference>
<evidence type="ECO:0000259" key="2">
    <source>
        <dbReference type="Pfam" id="PF00144"/>
    </source>
</evidence>
<dbReference type="Pfam" id="PF00144">
    <property type="entry name" value="Beta-lactamase"/>
    <property type="match status" value="1"/>
</dbReference>
<dbReference type="Proteomes" id="UP001185092">
    <property type="component" value="Unassembled WGS sequence"/>
</dbReference>
<dbReference type="InterPro" id="IPR011990">
    <property type="entry name" value="TPR-like_helical_dom_sf"/>
</dbReference>
<feature type="repeat" description="TPR" evidence="1">
    <location>
        <begin position="417"/>
        <end position="450"/>
    </location>
</feature>
<dbReference type="Gene3D" id="3.40.710.10">
    <property type="entry name" value="DD-peptidase/beta-lactamase superfamily"/>
    <property type="match status" value="1"/>
</dbReference>
<dbReference type="SUPFAM" id="SSF48452">
    <property type="entry name" value="TPR-like"/>
    <property type="match status" value="1"/>
</dbReference>